<name>A0A2I2F2X2_ASPCN</name>
<proteinExistence type="predicted"/>
<sequence length="88" mass="9913">MNHVHLHYWPAPVPHTRLIPTNLTPPHTYPHEPVLNSISNSAIHTQQSRPAGPMARRLTTNQEIAGSTPASVSSFCIFSYMNFVYYTL</sequence>
<accession>A0A2I2F2X2</accession>
<reference evidence="1 2" key="1">
    <citation type="submission" date="2017-12" db="EMBL/GenBank/DDBJ databases">
        <authorList>
            <consortium name="DOE Joint Genome Institute"/>
            <person name="Haridas S."/>
            <person name="Kjaerbolling I."/>
            <person name="Vesth T.C."/>
            <person name="Frisvad J.C."/>
            <person name="Nybo J.L."/>
            <person name="Theobald S."/>
            <person name="Kuo A."/>
            <person name="Bowyer P."/>
            <person name="Matsuda Y."/>
            <person name="Mondo S."/>
            <person name="Lyhne E.K."/>
            <person name="Kogle M.E."/>
            <person name="Clum A."/>
            <person name="Lipzen A."/>
            <person name="Salamov A."/>
            <person name="Ngan C.Y."/>
            <person name="Daum C."/>
            <person name="Chiniquy J."/>
            <person name="Barry K."/>
            <person name="LaButti K."/>
            <person name="Simmons B.A."/>
            <person name="Magnuson J.K."/>
            <person name="Mortensen U.H."/>
            <person name="Larsen T.O."/>
            <person name="Grigoriev I.V."/>
            <person name="Baker S.E."/>
            <person name="Andersen M.R."/>
            <person name="Nordberg H.P."/>
            <person name="Cantor M.N."/>
            <person name="Hua S.X."/>
        </authorList>
    </citation>
    <scope>NUCLEOTIDE SEQUENCE [LARGE SCALE GENOMIC DNA]</scope>
    <source>
        <strain evidence="1 2">CBS 102.13</strain>
    </source>
</reference>
<protein>
    <submittedName>
        <fullName evidence="1">Uncharacterized protein</fullName>
    </submittedName>
</protein>
<dbReference type="AlphaFoldDB" id="A0A2I2F2X2"/>
<dbReference type="GeneID" id="36521067"/>
<dbReference type="OrthoDB" id="4509691at2759"/>
<organism evidence="1 2">
    <name type="scientific">Aspergillus candidus</name>
    <dbReference type="NCBI Taxonomy" id="41067"/>
    <lineage>
        <taxon>Eukaryota</taxon>
        <taxon>Fungi</taxon>
        <taxon>Dikarya</taxon>
        <taxon>Ascomycota</taxon>
        <taxon>Pezizomycotina</taxon>
        <taxon>Eurotiomycetes</taxon>
        <taxon>Eurotiomycetidae</taxon>
        <taxon>Eurotiales</taxon>
        <taxon>Aspergillaceae</taxon>
        <taxon>Aspergillus</taxon>
        <taxon>Aspergillus subgen. Circumdati</taxon>
    </lineage>
</organism>
<evidence type="ECO:0000313" key="1">
    <source>
        <dbReference type="EMBL" id="PLB34995.1"/>
    </source>
</evidence>
<keyword evidence="2" id="KW-1185">Reference proteome</keyword>
<evidence type="ECO:0000313" key="2">
    <source>
        <dbReference type="Proteomes" id="UP000234585"/>
    </source>
</evidence>
<dbReference type="EMBL" id="KZ559169">
    <property type="protein sequence ID" value="PLB34995.1"/>
    <property type="molecule type" value="Genomic_DNA"/>
</dbReference>
<gene>
    <name evidence="1" type="ORF">BDW47DRAFT_111220</name>
</gene>
<dbReference type="Proteomes" id="UP000234585">
    <property type="component" value="Unassembled WGS sequence"/>
</dbReference>
<dbReference type="RefSeq" id="XP_024669007.1">
    <property type="nucleotide sequence ID" value="XM_024813907.1"/>
</dbReference>